<protein>
    <recommendedName>
        <fullName evidence="2">ribonuclease H</fullName>
        <ecNumber evidence="2">3.1.26.4</ecNumber>
    </recommendedName>
</protein>
<evidence type="ECO:0000259" key="3">
    <source>
        <dbReference type="PROSITE" id="PS50878"/>
    </source>
</evidence>
<dbReference type="Proteomes" id="UP000008672">
    <property type="component" value="Unassembled WGS sequence"/>
</dbReference>
<evidence type="ECO:0000313" key="5">
    <source>
        <dbReference type="Proteomes" id="UP000008672"/>
    </source>
</evidence>
<reference evidence="4" key="3">
    <citation type="submission" date="2025-09" db="UniProtKB">
        <authorList>
            <consortium name="Ensembl"/>
        </authorList>
    </citation>
    <scope>IDENTIFICATION</scope>
</reference>
<reference evidence="5" key="1">
    <citation type="submission" date="2011-08" db="EMBL/GenBank/DDBJ databases">
        <title>The draft genome of Latimeria chalumnae.</title>
        <authorList>
            <person name="Di Palma F."/>
            <person name="Alfoldi J."/>
            <person name="Johnson J."/>
            <person name="Berlin A."/>
            <person name="Gnerre S."/>
            <person name="Jaffe D."/>
            <person name="MacCallum I."/>
            <person name="Young S."/>
            <person name="Walker B.J."/>
            <person name="Lander E."/>
            <person name="Lindblad-Toh K."/>
        </authorList>
    </citation>
    <scope>NUCLEOTIDE SEQUENCE [LARGE SCALE GENOMIC DNA]</scope>
    <source>
        <strain evidence="5">Wild caught</strain>
    </source>
</reference>
<dbReference type="EMBL" id="AFYH01163073">
    <property type="status" value="NOT_ANNOTATED_CDS"/>
    <property type="molecule type" value="Genomic_DNA"/>
</dbReference>
<dbReference type="AlphaFoldDB" id="H3AQ47"/>
<dbReference type="OMA" id="VCESIAR"/>
<organism evidence="4 5">
    <name type="scientific">Latimeria chalumnae</name>
    <name type="common">Coelacanth</name>
    <dbReference type="NCBI Taxonomy" id="7897"/>
    <lineage>
        <taxon>Eukaryota</taxon>
        <taxon>Metazoa</taxon>
        <taxon>Chordata</taxon>
        <taxon>Craniata</taxon>
        <taxon>Vertebrata</taxon>
        <taxon>Euteleostomi</taxon>
        <taxon>Coelacanthiformes</taxon>
        <taxon>Coelacanthidae</taxon>
        <taxon>Latimeria</taxon>
    </lineage>
</organism>
<dbReference type="InParanoid" id="H3AQ47"/>
<dbReference type="HOGENOM" id="CLU_000680_27_1_1"/>
<evidence type="ECO:0000256" key="1">
    <source>
        <dbReference type="ARBA" id="ARBA00010879"/>
    </source>
</evidence>
<dbReference type="PANTHER" id="PTHR47027">
    <property type="entry name" value="REVERSE TRANSCRIPTASE DOMAIN-CONTAINING PROTEIN"/>
    <property type="match status" value="1"/>
</dbReference>
<dbReference type="GeneTree" id="ENSGT00940000164961"/>
<reference evidence="4" key="2">
    <citation type="submission" date="2025-08" db="UniProtKB">
        <authorList>
            <consortium name="Ensembl"/>
        </authorList>
    </citation>
    <scope>IDENTIFICATION</scope>
</reference>
<evidence type="ECO:0000256" key="2">
    <source>
        <dbReference type="ARBA" id="ARBA00012180"/>
    </source>
</evidence>
<name>H3AQ47_LATCH</name>
<dbReference type="PROSITE" id="PS50878">
    <property type="entry name" value="RT_POL"/>
    <property type="match status" value="1"/>
</dbReference>
<dbReference type="PANTHER" id="PTHR47027:SF20">
    <property type="entry name" value="REVERSE TRANSCRIPTASE-LIKE PROTEIN WITH RNA-DIRECTED DNA POLYMERASE DOMAIN"/>
    <property type="match status" value="1"/>
</dbReference>
<comment type="similarity">
    <text evidence="1">Belongs to the beta type-B retroviral polymerase family. HERV class-II K(HML-2) pol subfamily.</text>
</comment>
<dbReference type="InterPro" id="IPR043128">
    <property type="entry name" value="Rev_trsase/Diguanyl_cyclase"/>
</dbReference>
<dbReference type="Gene3D" id="3.30.70.270">
    <property type="match status" value="1"/>
</dbReference>
<dbReference type="CDD" id="cd01650">
    <property type="entry name" value="RT_nLTR_like"/>
    <property type="match status" value="1"/>
</dbReference>
<dbReference type="InterPro" id="IPR000477">
    <property type="entry name" value="RT_dom"/>
</dbReference>
<dbReference type="Ensembl" id="ENSLACT00000011858.1">
    <property type="protein sequence ID" value="ENSLACP00000011768.1"/>
    <property type="gene ID" value="ENSLACG00000010360.1"/>
</dbReference>
<sequence>EVISATKAMRNGKAVGIDGIPVEVFKNGGPAMRSWIQKVFQVVWDTGRMPREWDGAKRRSTEIQNYRGISLQPHICKICGRILETQRHTIVEEKPDECQHGFQPGRGTIDLVFVLRMMVERSWEWNVPQYMAFLDLEKAFDRIPRKKLWEVLEDPVYSIAPKLLRAVKGMYSVCESIARLQHGNEKWFTVRSSVQQGSILSPLLFILYMDAIIKKVGNSSASYVYAGDVAVVEKSAEDLQNTVEKWNTAFKKYGMKLSTPKSEIVVIRKGQEQSSVIIYGTKLKQVSQFKYLGAQISVNGKIEEEITARIKKLAIMLH</sequence>
<proteinExistence type="inferred from homology"/>
<keyword evidence="5" id="KW-1185">Reference proteome</keyword>
<dbReference type="STRING" id="7897.ENSLACP00000011768"/>
<dbReference type="GO" id="GO:0004523">
    <property type="term" value="F:RNA-DNA hybrid ribonuclease activity"/>
    <property type="evidence" value="ECO:0007669"/>
    <property type="project" value="UniProtKB-EC"/>
</dbReference>
<dbReference type="Pfam" id="PF00078">
    <property type="entry name" value="RVT_1"/>
    <property type="match status" value="1"/>
</dbReference>
<dbReference type="SUPFAM" id="SSF56672">
    <property type="entry name" value="DNA/RNA polymerases"/>
    <property type="match status" value="1"/>
</dbReference>
<accession>H3AQ47</accession>
<dbReference type="EC" id="3.1.26.4" evidence="2"/>
<evidence type="ECO:0000313" key="4">
    <source>
        <dbReference type="Ensembl" id="ENSLACP00000011768.1"/>
    </source>
</evidence>
<feature type="domain" description="Reverse transcriptase" evidence="3">
    <location>
        <begin position="1"/>
        <end position="296"/>
    </location>
</feature>
<dbReference type="eggNOG" id="KOG1075">
    <property type="taxonomic scope" value="Eukaryota"/>
</dbReference>
<dbReference type="InterPro" id="IPR043502">
    <property type="entry name" value="DNA/RNA_pol_sf"/>
</dbReference>